<dbReference type="EMBL" id="UINC01172553">
    <property type="protein sequence ID" value="SVD77681.1"/>
    <property type="molecule type" value="Genomic_DNA"/>
</dbReference>
<reference evidence="1" key="1">
    <citation type="submission" date="2018-05" db="EMBL/GenBank/DDBJ databases">
        <authorList>
            <person name="Lanie J.A."/>
            <person name="Ng W.-L."/>
            <person name="Kazmierczak K.M."/>
            <person name="Andrzejewski T.M."/>
            <person name="Davidsen T.M."/>
            <person name="Wayne K.J."/>
            <person name="Tettelin H."/>
            <person name="Glass J.I."/>
            <person name="Rusch D."/>
            <person name="Podicherti R."/>
            <person name="Tsui H.-C.T."/>
            <person name="Winkler M.E."/>
        </authorList>
    </citation>
    <scope>NUCLEOTIDE SEQUENCE</scope>
</reference>
<name>A0A382Y4G9_9ZZZZ</name>
<evidence type="ECO:0000313" key="1">
    <source>
        <dbReference type="EMBL" id="SVD77681.1"/>
    </source>
</evidence>
<sequence length="204" mass="23553">TGDNSATTATISSISKGDIELGYVTIPDLVTSVVKVFPINDTQTSTINMFDVKYQMHLNDMFSLGYMGSLLEYEMTKQWLSLLDMVISTSDKHIDFARHRNGLRIDMDWKNEVQIDDYLIFECYRILDPDTYTDVYNDYFLKKYSTALIKRQWGTNLIKFEGMTMPGGVTFNGRQFYDDAVADLEKLTEEARLNWEMPVDFMTG</sequence>
<protein>
    <submittedName>
        <fullName evidence="1">Uncharacterized protein</fullName>
    </submittedName>
</protein>
<gene>
    <name evidence="1" type="ORF">METZ01_LOCUS430535</name>
</gene>
<proteinExistence type="predicted"/>
<feature type="non-terminal residue" evidence="1">
    <location>
        <position position="1"/>
    </location>
</feature>
<organism evidence="1">
    <name type="scientific">marine metagenome</name>
    <dbReference type="NCBI Taxonomy" id="408172"/>
    <lineage>
        <taxon>unclassified sequences</taxon>
        <taxon>metagenomes</taxon>
        <taxon>ecological metagenomes</taxon>
    </lineage>
</organism>
<dbReference type="AlphaFoldDB" id="A0A382Y4G9"/>
<accession>A0A382Y4G9</accession>